<organism evidence="3 4">
    <name type="scientific">Silvibacterium bohemicum</name>
    <dbReference type="NCBI Taxonomy" id="1577686"/>
    <lineage>
        <taxon>Bacteria</taxon>
        <taxon>Pseudomonadati</taxon>
        <taxon>Acidobacteriota</taxon>
        <taxon>Terriglobia</taxon>
        <taxon>Terriglobales</taxon>
        <taxon>Acidobacteriaceae</taxon>
        <taxon>Silvibacterium</taxon>
    </lineage>
</organism>
<evidence type="ECO:0000256" key="2">
    <source>
        <dbReference type="SAM" id="SignalP"/>
    </source>
</evidence>
<dbReference type="Proteomes" id="UP000538666">
    <property type="component" value="Unassembled WGS sequence"/>
</dbReference>
<keyword evidence="4" id="KW-1185">Reference proteome</keyword>
<dbReference type="EMBL" id="JACHEK010000009">
    <property type="protein sequence ID" value="MBB6146253.1"/>
    <property type="molecule type" value="Genomic_DNA"/>
</dbReference>
<evidence type="ECO:0000313" key="4">
    <source>
        <dbReference type="Proteomes" id="UP000538666"/>
    </source>
</evidence>
<feature type="chain" id="PRO_5032333637" evidence="2">
    <location>
        <begin position="26"/>
        <end position="277"/>
    </location>
</feature>
<dbReference type="AlphaFoldDB" id="A0A841JXU8"/>
<dbReference type="OrthoDB" id="111460at2"/>
<reference evidence="3 4" key="1">
    <citation type="submission" date="2020-08" db="EMBL/GenBank/DDBJ databases">
        <title>Genomic Encyclopedia of Type Strains, Phase IV (KMG-IV): sequencing the most valuable type-strain genomes for metagenomic binning, comparative biology and taxonomic classification.</title>
        <authorList>
            <person name="Goeker M."/>
        </authorList>
    </citation>
    <scope>NUCLEOTIDE SEQUENCE [LARGE SCALE GENOMIC DNA]</scope>
    <source>
        <strain evidence="3 4">DSM 103733</strain>
    </source>
</reference>
<evidence type="ECO:0000256" key="1">
    <source>
        <dbReference type="SAM" id="MobiDB-lite"/>
    </source>
</evidence>
<accession>A0A841JXU8</accession>
<dbReference type="RefSeq" id="WP_050058290.1">
    <property type="nucleotide sequence ID" value="NZ_JACHEK010000009.1"/>
</dbReference>
<feature type="signal peptide" evidence="2">
    <location>
        <begin position="1"/>
        <end position="25"/>
    </location>
</feature>
<sequence>MISLRRLLSSAFAVAVIVSFSSMYAQVPGLEDKLEAQYTITKATANRDDIVTAGSVLVLKKDGLLMYTTTTSVPPTSTYKDGKISQGFFGLSACKWCKKIPGNSTPNVDNRTFVTGEKFWVTKIYLKDDGVYFELFSDPISDVRYYGLLKFPFPKGTTPTVDQMVSTVSEALKVQPADDSGGDSKTAAAAPADKAAPAAQAAAPAPVAAAMAPIAPPPPPVDAPPAQPKTIAIGQSKDQVVAIFGQPTRIANLGSKEIDYYPDMKVTFVKGKVSDVQ</sequence>
<feature type="region of interest" description="Disordered" evidence="1">
    <location>
        <begin position="175"/>
        <end position="195"/>
    </location>
</feature>
<protein>
    <submittedName>
        <fullName evidence="3">Uncharacterized protein</fullName>
    </submittedName>
</protein>
<name>A0A841JXU8_9BACT</name>
<proteinExistence type="predicted"/>
<gene>
    <name evidence="3" type="ORF">HNQ77_004225</name>
</gene>
<keyword evidence="2" id="KW-0732">Signal</keyword>
<evidence type="ECO:0000313" key="3">
    <source>
        <dbReference type="EMBL" id="MBB6146253.1"/>
    </source>
</evidence>
<comment type="caution">
    <text evidence="3">The sequence shown here is derived from an EMBL/GenBank/DDBJ whole genome shotgun (WGS) entry which is preliminary data.</text>
</comment>